<protein>
    <submittedName>
        <fullName evidence="2">Uncharacterized protein</fullName>
    </submittedName>
</protein>
<gene>
    <name evidence="2" type="ORF">METZ01_LOCUS160256</name>
</gene>
<feature type="region of interest" description="Disordered" evidence="1">
    <location>
        <begin position="1"/>
        <end position="27"/>
    </location>
</feature>
<organism evidence="2">
    <name type="scientific">marine metagenome</name>
    <dbReference type="NCBI Taxonomy" id="408172"/>
    <lineage>
        <taxon>unclassified sequences</taxon>
        <taxon>metagenomes</taxon>
        <taxon>ecological metagenomes</taxon>
    </lineage>
</organism>
<feature type="non-terminal residue" evidence="2">
    <location>
        <position position="27"/>
    </location>
</feature>
<evidence type="ECO:0000256" key="1">
    <source>
        <dbReference type="SAM" id="MobiDB-lite"/>
    </source>
</evidence>
<accession>A0A382B290</accession>
<evidence type="ECO:0000313" key="2">
    <source>
        <dbReference type="EMBL" id="SVB07402.1"/>
    </source>
</evidence>
<dbReference type="EMBL" id="UINC01027705">
    <property type="protein sequence ID" value="SVB07402.1"/>
    <property type="molecule type" value="Genomic_DNA"/>
</dbReference>
<feature type="non-terminal residue" evidence="2">
    <location>
        <position position="1"/>
    </location>
</feature>
<reference evidence="2" key="1">
    <citation type="submission" date="2018-05" db="EMBL/GenBank/DDBJ databases">
        <authorList>
            <person name="Lanie J.A."/>
            <person name="Ng W.-L."/>
            <person name="Kazmierczak K.M."/>
            <person name="Andrzejewski T.M."/>
            <person name="Davidsen T.M."/>
            <person name="Wayne K.J."/>
            <person name="Tettelin H."/>
            <person name="Glass J.I."/>
            <person name="Rusch D."/>
            <person name="Podicherti R."/>
            <person name="Tsui H.-C.T."/>
            <person name="Winkler M.E."/>
        </authorList>
    </citation>
    <scope>NUCLEOTIDE SEQUENCE</scope>
</reference>
<sequence length="27" mass="2807">DDAGGPGRRLDCQGNGQPDRLPGITQI</sequence>
<name>A0A382B290_9ZZZZ</name>
<proteinExistence type="predicted"/>
<dbReference type="AlphaFoldDB" id="A0A382B290"/>